<dbReference type="Proteomes" id="UP000199478">
    <property type="component" value="Unassembled WGS sequence"/>
</dbReference>
<feature type="transmembrane region" description="Helical" evidence="4">
    <location>
        <begin position="209"/>
        <end position="229"/>
    </location>
</feature>
<dbReference type="Gene3D" id="1.10.10.60">
    <property type="entry name" value="Homeodomain-like"/>
    <property type="match status" value="2"/>
</dbReference>
<organism evidence="6 7">
    <name type="scientific">Yoonia tamlensis</name>
    <dbReference type="NCBI Taxonomy" id="390270"/>
    <lineage>
        <taxon>Bacteria</taxon>
        <taxon>Pseudomonadati</taxon>
        <taxon>Pseudomonadota</taxon>
        <taxon>Alphaproteobacteria</taxon>
        <taxon>Rhodobacterales</taxon>
        <taxon>Paracoccaceae</taxon>
        <taxon>Yoonia</taxon>
    </lineage>
</organism>
<reference evidence="7" key="1">
    <citation type="submission" date="2016-10" db="EMBL/GenBank/DDBJ databases">
        <authorList>
            <person name="Varghese N."/>
            <person name="Submissions S."/>
        </authorList>
    </citation>
    <scope>NUCLEOTIDE SEQUENCE [LARGE SCALE GENOMIC DNA]</scope>
    <source>
        <strain evidence="7">DSM 26879</strain>
    </source>
</reference>
<dbReference type="InterPro" id="IPR018062">
    <property type="entry name" value="HTH_AraC-typ_CS"/>
</dbReference>
<feature type="transmembrane region" description="Helical" evidence="4">
    <location>
        <begin position="122"/>
        <end position="143"/>
    </location>
</feature>
<evidence type="ECO:0000256" key="1">
    <source>
        <dbReference type="ARBA" id="ARBA00023015"/>
    </source>
</evidence>
<dbReference type="PROSITE" id="PS01124">
    <property type="entry name" value="HTH_ARAC_FAMILY_2"/>
    <property type="match status" value="1"/>
</dbReference>
<evidence type="ECO:0000256" key="2">
    <source>
        <dbReference type="ARBA" id="ARBA00023125"/>
    </source>
</evidence>
<gene>
    <name evidence="6" type="ORF">SAMN04488005_2120</name>
</gene>
<dbReference type="SUPFAM" id="SSF46689">
    <property type="entry name" value="Homeodomain-like"/>
    <property type="match status" value="1"/>
</dbReference>
<sequence length="403" mass="43858">MTARTFLFCSMGCVDAAVETSLSKGMENAAVLTLAGLCLGIALSGLLAVVLRQGSLLERCSLGIVYVAFIGMIALPLIATFAAFAVINYMPLLLVMLLVLPPAFYYYVIAKTSRASPTVQTLWRDLALPLIGAVVCIGFWTLPAQAKREMFILGELPPGMLPAALALVTFVLLLVWMFASFAYLVAILRHLATYRAYIRQLYSDVAERDLRWVDAVMVLLILIWIAAAVSLADENFAEGSYFAKELLLTLIASGLLVLNIFAPIKAPDLNIAGEADAPDLKYARSALTADHAAKLADRIAKAMQKDALYLEPNLTLQKLSQHVGALPNQVSQTLNQEIGVSFFDYVARWRIEASKPRIKAGEASVLTVALDVGFNSRSTFYKAFKRETGMTPKAYRAAHVLAG</sequence>
<keyword evidence="2" id="KW-0238">DNA-binding</keyword>
<evidence type="ECO:0000256" key="4">
    <source>
        <dbReference type="SAM" id="Phobius"/>
    </source>
</evidence>
<dbReference type="GO" id="GO:0043565">
    <property type="term" value="F:sequence-specific DNA binding"/>
    <property type="evidence" value="ECO:0007669"/>
    <property type="project" value="InterPro"/>
</dbReference>
<name>A0A1I6GT04_9RHOB</name>
<dbReference type="SMART" id="SM00342">
    <property type="entry name" value="HTH_ARAC"/>
    <property type="match status" value="1"/>
</dbReference>
<feature type="transmembrane region" description="Helical" evidence="4">
    <location>
        <begin position="63"/>
        <end position="86"/>
    </location>
</feature>
<evidence type="ECO:0000256" key="3">
    <source>
        <dbReference type="ARBA" id="ARBA00023163"/>
    </source>
</evidence>
<dbReference type="STRING" id="390270.SAMN04488005_2120"/>
<protein>
    <submittedName>
        <fullName evidence="6">Transcriptional regulator, AraC family</fullName>
    </submittedName>
</protein>
<dbReference type="PANTHER" id="PTHR43280">
    <property type="entry name" value="ARAC-FAMILY TRANSCRIPTIONAL REGULATOR"/>
    <property type="match status" value="1"/>
</dbReference>
<evidence type="ECO:0000259" key="5">
    <source>
        <dbReference type="PROSITE" id="PS01124"/>
    </source>
</evidence>
<feature type="domain" description="HTH araC/xylS-type" evidence="5">
    <location>
        <begin position="297"/>
        <end position="398"/>
    </location>
</feature>
<feature type="transmembrane region" description="Helical" evidence="4">
    <location>
        <begin position="241"/>
        <end position="262"/>
    </location>
</feature>
<dbReference type="GO" id="GO:0003700">
    <property type="term" value="F:DNA-binding transcription factor activity"/>
    <property type="evidence" value="ECO:0007669"/>
    <property type="project" value="InterPro"/>
</dbReference>
<dbReference type="AlphaFoldDB" id="A0A1I6GT04"/>
<evidence type="ECO:0000313" key="6">
    <source>
        <dbReference type="EMBL" id="SFR45256.1"/>
    </source>
</evidence>
<dbReference type="PROSITE" id="PS00041">
    <property type="entry name" value="HTH_ARAC_FAMILY_1"/>
    <property type="match status" value="1"/>
</dbReference>
<dbReference type="EMBL" id="FOYP01000001">
    <property type="protein sequence ID" value="SFR45256.1"/>
    <property type="molecule type" value="Genomic_DNA"/>
</dbReference>
<dbReference type="Pfam" id="PF12833">
    <property type="entry name" value="HTH_18"/>
    <property type="match status" value="1"/>
</dbReference>
<feature type="transmembrane region" description="Helical" evidence="4">
    <location>
        <begin position="92"/>
        <end position="110"/>
    </location>
</feature>
<evidence type="ECO:0000313" key="7">
    <source>
        <dbReference type="Proteomes" id="UP000199478"/>
    </source>
</evidence>
<keyword evidence="1" id="KW-0805">Transcription regulation</keyword>
<dbReference type="InterPro" id="IPR009057">
    <property type="entry name" value="Homeodomain-like_sf"/>
</dbReference>
<keyword evidence="4" id="KW-0472">Membrane</keyword>
<dbReference type="PANTHER" id="PTHR43280:SF29">
    <property type="entry name" value="ARAC-FAMILY TRANSCRIPTIONAL REGULATOR"/>
    <property type="match status" value="1"/>
</dbReference>
<keyword evidence="4" id="KW-1133">Transmembrane helix</keyword>
<proteinExistence type="predicted"/>
<keyword evidence="3" id="KW-0804">Transcription</keyword>
<keyword evidence="7" id="KW-1185">Reference proteome</keyword>
<feature type="transmembrane region" description="Helical" evidence="4">
    <location>
        <begin position="163"/>
        <end position="188"/>
    </location>
</feature>
<dbReference type="InterPro" id="IPR018060">
    <property type="entry name" value="HTH_AraC"/>
</dbReference>
<accession>A0A1I6GT04</accession>
<keyword evidence="4" id="KW-0812">Transmembrane</keyword>
<dbReference type="PRINTS" id="PR00032">
    <property type="entry name" value="HTHARAC"/>
</dbReference>
<dbReference type="InterPro" id="IPR020449">
    <property type="entry name" value="Tscrpt_reg_AraC-type_HTH"/>
</dbReference>
<feature type="transmembrane region" description="Helical" evidence="4">
    <location>
        <begin position="32"/>
        <end position="51"/>
    </location>
</feature>